<dbReference type="PANTHER" id="PTHR23502">
    <property type="entry name" value="MAJOR FACILITATOR SUPERFAMILY"/>
    <property type="match status" value="1"/>
</dbReference>
<feature type="transmembrane region" description="Helical" evidence="5">
    <location>
        <begin position="453"/>
        <end position="471"/>
    </location>
</feature>
<feature type="transmembrane region" description="Helical" evidence="5">
    <location>
        <begin position="155"/>
        <end position="177"/>
    </location>
</feature>
<evidence type="ECO:0000256" key="1">
    <source>
        <dbReference type="ARBA" id="ARBA00004141"/>
    </source>
</evidence>
<organism evidence="7 8">
    <name type="scientific">Ophiocordyceps polyrhachis-furcata BCC 54312</name>
    <dbReference type="NCBI Taxonomy" id="1330021"/>
    <lineage>
        <taxon>Eukaryota</taxon>
        <taxon>Fungi</taxon>
        <taxon>Dikarya</taxon>
        <taxon>Ascomycota</taxon>
        <taxon>Pezizomycotina</taxon>
        <taxon>Sordariomycetes</taxon>
        <taxon>Hypocreomycetidae</taxon>
        <taxon>Hypocreales</taxon>
        <taxon>Ophiocordycipitaceae</taxon>
        <taxon>Ophiocordyceps</taxon>
    </lineage>
</organism>
<evidence type="ECO:0000313" key="7">
    <source>
        <dbReference type="EMBL" id="RCI09123.1"/>
    </source>
</evidence>
<evidence type="ECO:0000256" key="3">
    <source>
        <dbReference type="ARBA" id="ARBA00022989"/>
    </source>
</evidence>
<feature type="transmembrane region" description="Helical" evidence="5">
    <location>
        <begin position="397"/>
        <end position="418"/>
    </location>
</feature>
<keyword evidence="8" id="KW-1185">Reference proteome</keyword>
<dbReference type="EMBL" id="LKCN02000017">
    <property type="protein sequence ID" value="RCI09123.1"/>
    <property type="molecule type" value="Genomic_DNA"/>
</dbReference>
<feature type="transmembrane region" description="Helical" evidence="5">
    <location>
        <begin position="219"/>
        <end position="239"/>
    </location>
</feature>
<evidence type="ECO:0000313" key="8">
    <source>
        <dbReference type="Proteomes" id="UP000253664"/>
    </source>
</evidence>
<dbReference type="InterPro" id="IPR020846">
    <property type="entry name" value="MFS_dom"/>
</dbReference>
<dbReference type="SUPFAM" id="SSF103473">
    <property type="entry name" value="MFS general substrate transporter"/>
    <property type="match status" value="1"/>
</dbReference>
<proteinExistence type="predicted"/>
<dbReference type="InterPro" id="IPR011701">
    <property type="entry name" value="MFS"/>
</dbReference>
<dbReference type="GO" id="GO:0005886">
    <property type="term" value="C:plasma membrane"/>
    <property type="evidence" value="ECO:0007669"/>
    <property type="project" value="TreeGrafter"/>
</dbReference>
<feature type="domain" description="Major facilitator superfamily (MFS) profile" evidence="6">
    <location>
        <begin position="63"/>
        <end position="514"/>
    </location>
</feature>
<feature type="transmembrane region" description="Helical" evidence="5">
    <location>
        <begin position="131"/>
        <end position="149"/>
    </location>
</feature>
<name>A0A367L3W2_9HYPO</name>
<feature type="transmembrane region" description="Helical" evidence="5">
    <location>
        <begin position="424"/>
        <end position="441"/>
    </location>
</feature>
<feature type="transmembrane region" description="Helical" evidence="5">
    <location>
        <begin position="65"/>
        <end position="86"/>
    </location>
</feature>
<feature type="transmembrane region" description="Helical" evidence="5">
    <location>
        <begin position="106"/>
        <end position="124"/>
    </location>
</feature>
<sequence length="532" mass="57779">MANYGDSKPPPGTVELLAAATKTNTSFNSKEKTTTDDGGVVLIPTPSDDPNDPLRWPMWRKCLNYILLIAMTTLIFTGLSIQTLFWTQMIEDMVNVTIPDLANAQSVQLVGLAVGCVFFMPPATKYGRRTVYIIVMGIASISAWWSSVMKTLPEVYAANFLIGIAGAVNQTAIAMSIHDIWFVHQRGTANAMFFAGLMSGSFLTPMAAGAQGINAGWRVSYATLGASMTALTVIFLIALEETKFERPKPEEKSVSEDKASMYKMESFESEPATIEPSTVVKKRGFFQSARLQFITKTDESLWKIFYYPVLSFWFPQVVFASIQLGSSICWLVTMASMISIVFSAPPYNFDAAGLGFMYAGPCVGAVAGAAYGGLLVDRAILWLSRRNHGWFEPEMRLWLYPVPALSMAGGLLLFGIAAGQGMHFVIPSVGGALFSFGFGAISDISTALVLDSFPAIVPQTFVTITFFRNAISMVGPFSVTPWFEAMGTTKMFIVAAAISLGVNALALPLGIWGKRGRMAVAARYERLADTNA</sequence>
<accession>A0A367L3W2</accession>
<dbReference type="PROSITE" id="PS50850">
    <property type="entry name" value="MFS"/>
    <property type="match status" value="1"/>
</dbReference>
<feature type="transmembrane region" description="Helical" evidence="5">
    <location>
        <begin position="356"/>
        <end position="376"/>
    </location>
</feature>
<dbReference type="STRING" id="1330021.A0A367L3W2"/>
<evidence type="ECO:0000256" key="5">
    <source>
        <dbReference type="SAM" id="Phobius"/>
    </source>
</evidence>
<feature type="transmembrane region" description="Helical" evidence="5">
    <location>
        <begin position="189"/>
        <end position="213"/>
    </location>
</feature>
<feature type="transmembrane region" description="Helical" evidence="5">
    <location>
        <begin position="491"/>
        <end position="513"/>
    </location>
</feature>
<keyword evidence="2 5" id="KW-0812">Transmembrane</keyword>
<reference evidence="7 8" key="1">
    <citation type="journal article" date="2015" name="BMC Genomics">
        <title>Insights from the genome of Ophiocordyceps polyrhachis-furcata to pathogenicity and host specificity in insect fungi.</title>
        <authorList>
            <person name="Wichadakul D."/>
            <person name="Kobmoo N."/>
            <person name="Ingsriswang S."/>
            <person name="Tangphatsornruang S."/>
            <person name="Chantasingh D."/>
            <person name="Luangsa-ard J.J."/>
            <person name="Eurwilaichitr L."/>
        </authorList>
    </citation>
    <scope>NUCLEOTIDE SEQUENCE [LARGE SCALE GENOMIC DNA]</scope>
    <source>
        <strain evidence="7 8">BCC 54312</strain>
    </source>
</reference>
<gene>
    <name evidence="7" type="ORF">L249_5020</name>
</gene>
<comment type="subcellular location">
    <subcellularLocation>
        <location evidence="1">Membrane</location>
        <topology evidence="1">Multi-pass membrane protein</topology>
    </subcellularLocation>
</comment>
<dbReference type="InterPro" id="IPR036259">
    <property type="entry name" value="MFS_trans_sf"/>
</dbReference>
<keyword evidence="3 5" id="KW-1133">Transmembrane helix</keyword>
<keyword evidence="4 5" id="KW-0472">Membrane</keyword>
<feature type="transmembrane region" description="Helical" evidence="5">
    <location>
        <begin position="317"/>
        <end position="344"/>
    </location>
</feature>
<dbReference type="AlphaFoldDB" id="A0A367L3W2"/>
<dbReference type="PANTHER" id="PTHR23502:SF50">
    <property type="entry name" value="TRANSPORTER, PUTATIVE (AFU_ORTHOLOGUE AFUA_5G00430)-RELATED"/>
    <property type="match status" value="1"/>
</dbReference>
<comment type="caution">
    <text evidence="7">The sequence shown here is derived from an EMBL/GenBank/DDBJ whole genome shotgun (WGS) entry which is preliminary data.</text>
</comment>
<dbReference type="Proteomes" id="UP000253664">
    <property type="component" value="Unassembled WGS sequence"/>
</dbReference>
<evidence type="ECO:0000256" key="4">
    <source>
        <dbReference type="ARBA" id="ARBA00023136"/>
    </source>
</evidence>
<protein>
    <recommendedName>
        <fullName evidence="6">Major facilitator superfamily (MFS) profile domain-containing protein</fullName>
    </recommendedName>
</protein>
<evidence type="ECO:0000256" key="2">
    <source>
        <dbReference type="ARBA" id="ARBA00022692"/>
    </source>
</evidence>
<dbReference type="Gene3D" id="1.20.1250.20">
    <property type="entry name" value="MFS general substrate transporter like domains"/>
    <property type="match status" value="1"/>
</dbReference>
<evidence type="ECO:0000259" key="6">
    <source>
        <dbReference type="PROSITE" id="PS50850"/>
    </source>
</evidence>
<dbReference type="GO" id="GO:0022857">
    <property type="term" value="F:transmembrane transporter activity"/>
    <property type="evidence" value="ECO:0007669"/>
    <property type="project" value="InterPro"/>
</dbReference>
<dbReference type="OrthoDB" id="5215911at2759"/>
<dbReference type="Pfam" id="PF07690">
    <property type="entry name" value="MFS_1"/>
    <property type="match status" value="1"/>
</dbReference>